<dbReference type="InterPro" id="IPR036397">
    <property type="entry name" value="RNaseH_sf"/>
</dbReference>
<dbReference type="SUPFAM" id="SSF53098">
    <property type="entry name" value="Ribonuclease H-like"/>
    <property type="match status" value="1"/>
</dbReference>
<evidence type="ECO:0000259" key="1">
    <source>
        <dbReference type="PROSITE" id="PS50994"/>
    </source>
</evidence>
<dbReference type="PROSITE" id="PS50994">
    <property type="entry name" value="INTEGRASE"/>
    <property type="match status" value="1"/>
</dbReference>
<feature type="domain" description="Integrase catalytic" evidence="1">
    <location>
        <begin position="1"/>
        <end position="90"/>
    </location>
</feature>
<protein>
    <submittedName>
        <fullName evidence="2">Integrase-like protein</fullName>
    </submittedName>
</protein>
<sequence>MNSDQGSDFTSPRYTNIFIDAGCKISMDHRGRAYDNIFIERLWRTVKYENVYPKEYESPRQARIGINEYIRYYNEKRLHQSLNYNTPEEI</sequence>
<dbReference type="AlphaFoldDB" id="A0A4R3KDQ1"/>
<dbReference type="EMBL" id="SMAA01000002">
    <property type="protein sequence ID" value="TCS81416.1"/>
    <property type="molecule type" value="Genomic_DNA"/>
</dbReference>
<organism evidence="2 3">
    <name type="scientific">Pectinatus cerevisiiphilus</name>
    <dbReference type="NCBI Taxonomy" id="86956"/>
    <lineage>
        <taxon>Bacteria</taxon>
        <taxon>Bacillati</taxon>
        <taxon>Bacillota</taxon>
        <taxon>Negativicutes</taxon>
        <taxon>Selenomonadales</taxon>
        <taxon>Selenomonadaceae</taxon>
        <taxon>Pectinatus</taxon>
    </lineage>
</organism>
<evidence type="ECO:0000313" key="2">
    <source>
        <dbReference type="EMBL" id="TCS81416.1"/>
    </source>
</evidence>
<dbReference type="Pfam" id="PF13683">
    <property type="entry name" value="rve_3"/>
    <property type="match status" value="1"/>
</dbReference>
<accession>A0A4R3KDQ1</accession>
<name>A0A4R3KDQ1_9FIRM</name>
<dbReference type="Gene3D" id="3.30.420.10">
    <property type="entry name" value="Ribonuclease H-like superfamily/Ribonuclease H"/>
    <property type="match status" value="1"/>
</dbReference>
<dbReference type="Proteomes" id="UP000295188">
    <property type="component" value="Unassembled WGS sequence"/>
</dbReference>
<dbReference type="PANTHER" id="PTHR46889:SF4">
    <property type="entry name" value="TRANSPOSASE INSO FOR INSERTION SEQUENCE ELEMENT IS911B-RELATED"/>
    <property type="match status" value="1"/>
</dbReference>
<evidence type="ECO:0000313" key="3">
    <source>
        <dbReference type="Proteomes" id="UP000295188"/>
    </source>
</evidence>
<dbReference type="GO" id="GO:0003676">
    <property type="term" value="F:nucleic acid binding"/>
    <property type="evidence" value="ECO:0007669"/>
    <property type="project" value="InterPro"/>
</dbReference>
<dbReference type="InterPro" id="IPR012337">
    <property type="entry name" value="RNaseH-like_sf"/>
</dbReference>
<dbReference type="GO" id="GO:0015074">
    <property type="term" value="P:DNA integration"/>
    <property type="evidence" value="ECO:0007669"/>
    <property type="project" value="InterPro"/>
</dbReference>
<dbReference type="InterPro" id="IPR050900">
    <property type="entry name" value="Transposase_IS3/IS150/IS904"/>
</dbReference>
<gene>
    <name evidence="2" type="ORF">EDC37_102117</name>
</gene>
<keyword evidence="3" id="KW-1185">Reference proteome</keyword>
<comment type="caution">
    <text evidence="2">The sequence shown here is derived from an EMBL/GenBank/DDBJ whole genome shotgun (WGS) entry which is preliminary data.</text>
</comment>
<dbReference type="InterPro" id="IPR001584">
    <property type="entry name" value="Integrase_cat-core"/>
</dbReference>
<proteinExistence type="predicted"/>
<dbReference type="PANTHER" id="PTHR46889">
    <property type="entry name" value="TRANSPOSASE INSF FOR INSERTION SEQUENCE IS3B-RELATED"/>
    <property type="match status" value="1"/>
</dbReference>
<reference evidence="2 3" key="1">
    <citation type="submission" date="2019-03" db="EMBL/GenBank/DDBJ databases">
        <title>Genomic Encyclopedia of Type Strains, Phase IV (KMG-IV): sequencing the most valuable type-strain genomes for metagenomic binning, comparative biology and taxonomic classification.</title>
        <authorList>
            <person name="Goeker M."/>
        </authorList>
    </citation>
    <scope>NUCLEOTIDE SEQUENCE [LARGE SCALE GENOMIC DNA]</scope>
    <source>
        <strain evidence="2 3">DSM 20467</strain>
    </source>
</reference>